<dbReference type="Gene3D" id="3.60.10.10">
    <property type="entry name" value="Endonuclease/exonuclease/phosphatase"/>
    <property type="match status" value="1"/>
</dbReference>
<protein>
    <submittedName>
        <fullName evidence="1">Endonuclease/exonuclease/phosphatase</fullName>
    </submittedName>
</protein>
<dbReference type="GO" id="GO:0004519">
    <property type="term" value="F:endonuclease activity"/>
    <property type="evidence" value="ECO:0007669"/>
    <property type="project" value="UniProtKB-KW"/>
</dbReference>
<organism evidence="1 2">
    <name type="scientific">Corchorus capsularis</name>
    <name type="common">Jute</name>
    <dbReference type="NCBI Taxonomy" id="210143"/>
    <lineage>
        <taxon>Eukaryota</taxon>
        <taxon>Viridiplantae</taxon>
        <taxon>Streptophyta</taxon>
        <taxon>Embryophyta</taxon>
        <taxon>Tracheophyta</taxon>
        <taxon>Spermatophyta</taxon>
        <taxon>Magnoliopsida</taxon>
        <taxon>eudicotyledons</taxon>
        <taxon>Gunneridae</taxon>
        <taxon>Pentapetalae</taxon>
        <taxon>rosids</taxon>
        <taxon>malvids</taxon>
        <taxon>Malvales</taxon>
        <taxon>Malvaceae</taxon>
        <taxon>Grewioideae</taxon>
        <taxon>Apeibeae</taxon>
        <taxon>Corchorus</taxon>
    </lineage>
</organism>
<keyword evidence="1" id="KW-0378">Hydrolase</keyword>
<dbReference type="SUPFAM" id="SSF56219">
    <property type="entry name" value="DNase I-like"/>
    <property type="match status" value="1"/>
</dbReference>
<dbReference type="Proteomes" id="UP000188268">
    <property type="component" value="Unassembled WGS sequence"/>
</dbReference>
<evidence type="ECO:0000313" key="2">
    <source>
        <dbReference type="Proteomes" id="UP000188268"/>
    </source>
</evidence>
<accession>A0A1R3JT02</accession>
<sequence>MEVALQHLTGNPSGEEQTSIHDIALAWNQALYRLQHDHLFDVPIDLDSIKIALDASYLGWVTVHQHFPRAWPTYLPLVNDEPAILSTIKATLFKHSQPLRQLVHTRPSTKEFSWVVKTSCGRNDLGYEYDILLIPHVHAHPIGIHRDGSLSPDIGSYFLGPDPHYAPITILNWNVDGVVPDAFESLFLEIVRNYHPSVVIIYETKLGRHAATEVLSQLRVGYNDAICCPAKNNKGGIWILSKPDEVEADVIKKGNHKTHIGFKVKQSTQS</sequence>
<dbReference type="AlphaFoldDB" id="A0A1R3JT02"/>
<dbReference type="Gramene" id="OMO98032">
    <property type="protein sequence ID" value="OMO98032"/>
    <property type="gene ID" value="CCACVL1_04373"/>
</dbReference>
<keyword evidence="1" id="KW-0540">Nuclease</keyword>
<keyword evidence="1" id="KW-0269">Exonuclease</keyword>
<name>A0A1R3JT02_COCAP</name>
<reference evidence="1 2" key="1">
    <citation type="submission" date="2013-09" db="EMBL/GenBank/DDBJ databases">
        <title>Corchorus capsularis genome sequencing.</title>
        <authorList>
            <person name="Alam M."/>
            <person name="Haque M.S."/>
            <person name="Islam M.S."/>
            <person name="Emdad E.M."/>
            <person name="Islam M.M."/>
            <person name="Ahmed B."/>
            <person name="Halim A."/>
            <person name="Hossen Q.M.M."/>
            <person name="Hossain M.Z."/>
            <person name="Ahmed R."/>
            <person name="Khan M.M."/>
            <person name="Islam R."/>
            <person name="Rashid M.M."/>
            <person name="Khan S.A."/>
            <person name="Rahman M.S."/>
            <person name="Alam M."/>
        </authorList>
    </citation>
    <scope>NUCLEOTIDE SEQUENCE [LARGE SCALE GENOMIC DNA]</scope>
    <source>
        <strain evidence="2">cv. CVL-1</strain>
        <tissue evidence="1">Whole seedling</tissue>
    </source>
</reference>
<dbReference type="EMBL" id="AWWV01007151">
    <property type="protein sequence ID" value="OMO98032.1"/>
    <property type="molecule type" value="Genomic_DNA"/>
</dbReference>
<dbReference type="GO" id="GO:0004527">
    <property type="term" value="F:exonuclease activity"/>
    <property type="evidence" value="ECO:0007669"/>
    <property type="project" value="UniProtKB-KW"/>
</dbReference>
<dbReference type="PANTHER" id="PTHR35218">
    <property type="entry name" value="RNASE H DOMAIN-CONTAINING PROTEIN"/>
    <property type="match status" value="1"/>
</dbReference>
<dbReference type="PANTHER" id="PTHR35218:SF9">
    <property type="entry name" value="ENDONUCLEASE_EXONUCLEASE_PHOSPHATASE DOMAIN-CONTAINING PROTEIN"/>
    <property type="match status" value="1"/>
</dbReference>
<dbReference type="InterPro" id="IPR036691">
    <property type="entry name" value="Endo/exonu/phosph_ase_sf"/>
</dbReference>
<keyword evidence="1" id="KW-0255">Endonuclease</keyword>
<comment type="caution">
    <text evidence="1">The sequence shown here is derived from an EMBL/GenBank/DDBJ whole genome shotgun (WGS) entry which is preliminary data.</text>
</comment>
<evidence type="ECO:0000313" key="1">
    <source>
        <dbReference type="EMBL" id="OMO98032.1"/>
    </source>
</evidence>
<keyword evidence="2" id="KW-1185">Reference proteome</keyword>
<proteinExistence type="predicted"/>
<gene>
    <name evidence="1" type="ORF">CCACVL1_04373</name>
</gene>
<dbReference type="OrthoDB" id="10459950at2759"/>